<accession>B0D828</accession>
<reference evidence="1 2" key="1">
    <citation type="journal article" date="2008" name="Nature">
        <title>The genome of Laccaria bicolor provides insights into mycorrhizal symbiosis.</title>
        <authorList>
            <person name="Martin F."/>
            <person name="Aerts A."/>
            <person name="Ahren D."/>
            <person name="Brun A."/>
            <person name="Danchin E.G.J."/>
            <person name="Duchaussoy F."/>
            <person name="Gibon J."/>
            <person name="Kohler A."/>
            <person name="Lindquist E."/>
            <person name="Pereda V."/>
            <person name="Salamov A."/>
            <person name="Shapiro H.J."/>
            <person name="Wuyts J."/>
            <person name="Blaudez D."/>
            <person name="Buee M."/>
            <person name="Brokstein P."/>
            <person name="Canbaeck B."/>
            <person name="Cohen D."/>
            <person name="Courty P.E."/>
            <person name="Coutinho P.M."/>
            <person name="Delaruelle C."/>
            <person name="Detter J.C."/>
            <person name="Deveau A."/>
            <person name="DiFazio S."/>
            <person name="Duplessis S."/>
            <person name="Fraissinet-Tachet L."/>
            <person name="Lucic E."/>
            <person name="Frey-Klett P."/>
            <person name="Fourrey C."/>
            <person name="Feussner I."/>
            <person name="Gay G."/>
            <person name="Grimwood J."/>
            <person name="Hoegger P.J."/>
            <person name="Jain P."/>
            <person name="Kilaru S."/>
            <person name="Labbe J."/>
            <person name="Lin Y.C."/>
            <person name="Legue V."/>
            <person name="Le Tacon F."/>
            <person name="Marmeisse R."/>
            <person name="Melayah D."/>
            <person name="Montanini B."/>
            <person name="Muratet M."/>
            <person name="Nehls U."/>
            <person name="Niculita-Hirzel H."/>
            <person name="Oudot-Le Secq M.P."/>
            <person name="Peter M."/>
            <person name="Quesneville H."/>
            <person name="Rajashekar B."/>
            <person name="Reich M."/>
            <person name="Rouhier N."/>
            <person name="Schmutz J."/>
            <person name="Yin T."/>
            <person name="Chalot M."/>
            <person name="Henrissat B."/>
            <person name="Kuees U."/>
            <person name="Lucas S."/>
            <person name="Van de Peer Y."/>
            <person name="Podila G.K."/>
            <person name="Polle A."/>
            <person name="Pukkila P.J."/>
            <person name="Richardson P.M."/>
            <person name="Rouze P."/>
            <person name="Sanders I.R."/>
            <person name="Stajich J.E."/>
            <person name="Tunlid A."/>
            <person name="Tuskan G."/>
            <person name="Grigoriev I.V."/>
        </authorList>
    </citation>
    <scope>NUCLEOTIDE SEQUENCE [LARGE SCALE GENOMIC DNA]</scope>
    <source>
        <strain evidence="2">S238N-H82 / ATCC MYA-4686</strain>
    </source>
</reference>
<dbReference type="OrthoDB" id="2125469at2759"/>
<name>B0D828_LACBS</name>
<dbReference type="HOGENOM" id="CLU_3014567_0_0_1"/>
<evidence type="ECO:0000313" key="2">
    <source>
        <dbReference type="Proteomes" id="UP000001194"/>
    </source>
</evidence>
<dbReference type="GeneID" id="6075967"/>
<dbReference type="KEGG" id="lbc:LACBIDRAFT_296683"/>
<dbReference type="InParanoid" id="B0D828"/>
<dbReference type="STRING" id="486041.B0D828"/>
<organism evidence="2">
    <name type="scientific">Laccaria bicolor (strain S238N-H82 / ATCC MYA-4686)</name>
    <name type="common">Bicoloured deceiver</name>
    <name type="synonym">Laccaria laccata var. bicolor</name>
    <dbReference type="NCBI Taxonomy" id="486041"/>
    <lineage>
        <taxon>Eukaryota</taxon>
        <taxon>Fungi</taxon>
        <taxon>Dikarya</taxon>
        <taxon>Basidiomycota</taxon>
        <taxon>Agaricomycotina</taxon>
        <taxon>Agaricomycetes</taxon>
        <taxon>Agaricomycetidae</taxon>
        <taxon>Agaricales</taxon>
        <taxon>Agaricineae</taxon>
        <taxon>Hydnangiaceae</taxon>
        <taxon>Laccaria</taxon>
    </lineage>
</organism>
<evidence type="ECO:0000313" key="1">
    <source>
        <dbReference type="EMBL" id="EDR09238.1"/>
    </source>
</evidence>
<protein>
    <submittedName>
        <fullName evidence="1">Carbohydrate esterase family 4 protein</fullName>
    </submittedName>
</protein>
<gene>
    <name evidence="1" type="ORF">LACBIDRAFT_296683</name>
</gene>
<dbReference type="Proteomes" id="UP000001194">
    <property type="component" value="Unassembled WGS sequence"/>
</dbReference>
<dbReference type="EMBL" id="DS547100">
    <property type="protein sequence ID" value="EDR09238.1"/>
    <property type="molecule type" value="Genomic_DNA"/>
</dbReference>
<dbReference type="RefSeq" id="XP_001880551.1">
    <property type="nucleotide sequence ID" value="XM_001880516.1"/>
</dbReference>
<sequence>MKKNRHQVLPYAIKKLKAAGYRLVSLAECTGLPAYQKTQAPTPRDVRSFYTTSHAL</sequence>
<dbReference type="AlphaFoldDB" id="B0D828"/>
<proteinExistence type="predicted"/>
<keyword evidence="2" id="KW-1185">Reference proteome</keyword>